<keyword evidence="5" id="KW-1185">Reference proteome</keyword>
<dbReference type="GO" id="GO:0005758">
    <property type="term" value="C:mitochondrial intermembrane space"/>
    <property type="evidence" value="ECO:0007669"/>
    <property type="project" value="InterPro"/>
</dbReference>
<dbReference type="Proteomes" id="UP000308267">
    <property type="component" value="Unassembled WGS sequence"/>
</dbReference>
<proteinExistence type="inferred from homology"/>
<dbReference type="Pfam" id="PF09774">
    <property type="entry name" value="MIX23"/>
    <property type="match status" value="1"/>
</dbReference>
<dbReference type="EMBL" id="SJOL01006354">
    <property type="protein sequence ID" value="TGZ68653.1"/>
    <property type="molecule type" value="Genomic_DNA"/>
</dbReference>
<accession>A0A4S2LXN3</accession>
<dbReference type="STRING" id="147828.A0A4S2LXN3"/>
<gene>
    <name evidence="4" type="ORF">CRM22_004156</name>
</gene>
<evidence type="ECO:0000256" key="3">
    <source>
        <dbReference type="ARBA" id="ARBA00030733"/>
    </source>
</evidence>
<sequence>MDVAGASADEVVPCDDFLQFSKVLNNLRKSDDRVRHELNTLLPTSSFQSNTDYEKTCKGFLLQMLEDHKRREGTIRHCLTASAARLAELQRMQVPDDEQSRRKFTRSVKKQHLLLRQFQTELSEEEVIQTSAMKVIYERCRSHFHHPVFERFK</sequence>
<evidence type="ECO:0000313" key="5">
    <source>
        <dbReference type="Proteomes" id="UP000308267"/>
    </source>
</evidence>
<dbReference type="PANTHER" id="PTHR31905:SF2">
    <property type="entry name" value="PROTEIN MIX23"/>
    <property type="match status" value="1"/>
</dbReference>
<comment type="similarity">
    <text evidence="1">Belongs to the MIX23 family.</text>
</comment>
<organism evidence="4 5">
    <name type="scientific">Opisthorchis felineus</name>
    <dbReference type="NCBI Taxonomy" id="147828"/>
    <lineage>
        <taxon>Eukaryota</taxon>
        <taxon>Metazoa</taxon>
        <taxon>Spiralia</taxon>
        <taxon>Lophotrochozoa</taxon>
        <taxon>Platyhelminthes</taxon>
        <taxon>Trematoda</taxon>
        <taxon>Digenea</taxon>
        <taxon>Opisthorchiida</taxon>
        <taxon>Opisthorchiata</taxon>
        <taxon>Opisthorchiidae</taxon>
        <taxon>Opisthorchis</taxon>
    </lineage>
</organism>
<dbReference type="InterPro" id="IPR019171">
    <property type="entry name" value="MIX23"/>
</dbReference>
<comment type="caution">
    <text evidence="4">The sequence shown here is derived from an EMBL/GenBank/DDBJ whole genome shotgun (WGS) entry which is preliminary data.</text>
</comment>
<evidence type="ECO:0000256" key="2">
    <source>
        <dbReference type="ARBA" id="ARBA00024228"/>
    </source>
</evidence>
<name>A0A4S2LXN3_OPIFE</name>
<dbReference type="OrthoDB" id="5593818at2759"/>
<reference evidence="4 5" key="1">
    <citation type="journal article" date="2019" name="BMC Genomics">
        <title>New insights from Opisthorchis felineus genome: update on genomics of the epidemiologically important liver flukes.</title>
        <authorList>
            <person name="Ershov N.I."/>
            <person name="Mordvinov V.A."/>
            <person name="Prokhortchouk E.B."/>
            <person name="Pakharukova M.Y."/>
            <person name="Gunbin K.V."/>
            <person name="Ustyantsev K."/>
            <person name="Genaev M.A."/>
            <person name="Blinov A.G."/>
            <person name="Mazur A."/>
            <person name="Boulygina E."/>
            <person name="Tsygankova S."/>
            <person name="Khrameeva E."/>
            <person name="Chekanov N."/>
            <person name="Fan G."/>
            <person name="Xiao A."/>
            <person name="Zhang H."/>
            <person name="Xu X."/>
            <person name="Yang H."/>
            <person name="Solovyev V."/>
            <person name="Lee S.M."/>
            <person name="Liu X."/>
            <person name="Afonnikov D.A."/>
            <person name="Skryabin K.G."/>
        </authorList>
    </citation>
    <scope>NUCLEOTIDE SEQUENCE [LARGE SCALE GENOMIC DNA]</scope>
    <source>
        <strain evidence="4">AK-0245</strain>
        <tissue evidence="4">Whole organism</tissue>
    </source>
</reference>
<dbReference type="AlphaFoldDB" id="A0A4S2LXN3"/>
<protein>
    <recommendedName>
        <fullName evidence="2">Protein MIX23</fullName>
    </recommendedName>
    <alternativeName>
        <fullName evidence="3">Coiled-coil domain-containing protein 58</fullName>
    </alternativeName>
</protein>
<evidence type="ECO:0000256" key="1">
    <source>
        <dbReference type="ARBA" id="ARBA00024204"/>
    </source>
</evidence>
<dbReference type="PANTHER" id="PTHR31905">
    <property type="entry name" value="COILED-COIL DOMAIN-CONTAINING PROTEIN 58"/>
    <property type="match status" value="1"/>
</dbReference>
<evidence type="ECO:0000313" key="4">
    <source>
        <dbReference type="EMBL" id="TGZ68653.1"/>
    </source>
</evidence>